<gene>
    <name evidence="1" type="ORF">DSM104329_00348</name>
</gene>
<name>A0A9E6XUG4_9ACTN</name>
<dbReference type="AlphaFoldDB" id="A0A9E6XUG4"/>
<protein>
    <recommendedName>
        <fullName evidence="3">Phasin protein</fullName>
    </recommendedName>
</protein>
<evidence type="ECO:0008006" key="3">
    <source>
        <dbReference type="Google" id="ProtNLM"/>
    </source>
</evidence>
<proteinExistence type="predicted"/>
<sequence length="123" mass="13114">MTPGPFELWQRAADAVVGAHVDFWAAMVEAAISAPARAGAPGAAHAEVALRRMTDAHRDLWQGWLATATGARRSHGRRDAGDAGTAMLDALRDGARQLIDNQADWARRWNAAGPPPPGPYARP</sequence>
<organism evidence="1 2">
    <name type="scientific">Capillimicrobium parvum</name>
    <dbReference type="NCBI Taxonomy" id="2884022"/>
    <lineage>
        <taxon>Bacteria</taxon>
        <taxon>Bacillati</taxon>
        <taxon>Actinomycetota</taxon>
        <taxon>Thermoleophilia</taxon>
        <taxon>Solirubrobacterales</taxon>
        <taxon>Capillimicrobiaceae</taxon>
        <taxon>Capillimicrobium</taxon>
    </lineage>
</organism>
<dbReference type="Proteomes" id="UP001162834">
    <property type="component" value="Chromosome"/>
</dbReference>
<reference evidence="1" key="1">
    <citation type="journal article" date="2022" name="Int. J. Syst. Evol. Microbiol.">
        <title>Pseudomonas aegrilactucae sp. nov. and Pseudomonas morbosilactucae sp. nov., pathogens causing bacterial rot of lettuce in Japan.</title>
        <authorList>
            <person name="Sawada H."/>
            <person name="Fujikawa T."/>
            <person name="Satou M."/>
        </authorList>
    </citation>
    <scope>NUCLEOTIDE SEQUENCE</scope>
    <source>
        <strain evidence="1">0166_1</strain>
    </source>
</reference>
<dbReference type="EMBL" id="CP087164">
    <property type="protein sequence ID" value="UGS33981.1"/>
    <property type="molecule type" value="Genomic_DNA"/>
</dbReference>
<dbReference type="KEGG" id="sbae:DSM104329_00348"/>
<keyword evidence="2" id="KW-1185">Reference proteome</keyword>
<accession>A0A9E6XUG4</accession>
<dbReference type="RefSeq" id="WP_259313670.1">
    <property type="nucleotide sequence ID" value="NZ_CP087164.1"/>
</dbReference>
<evidence type="ECO:0000313" key="2">
    <source>
        <dbReference type="Proteomes" id="UP001162834"/>
    </source>
</evidence>
<evidence type="ECO:0000313" key="1">
    <source>
        <dbReference type="EMBL" id="UGS33981.1"/>
    </source>
</evidence>